<dbReference type="EMBL" id="CM042014">
    <property type="protein sequence ID" value="KAI3723183.1"/>
    <property type="molecule type" value="Genomic_DNA"/>
</dbReference>
<protein>
    <submittedName>
        <fullName evidence="1">Uncharacterized protein</fullName>
    </submittedName>
</protein>
<accession>A0ACB9BMF1</accession>
<reference evidence="2" key="1">
    <citation type="journal article" date="2022" name="Mol. Ecol. Resour.">
        <title>The genomes of chicory, endive, great burdock and yacon provide insights into Asteraceae palaeo-polyploidization history and plant inulin production.</title>
        <authorList>
            <person name="Fan W."/>
            <person name="Wang S."/>
            <person name="Wang H."/>
            <person name="Wang A."/>
            <person name="Jiang F."/>
            <person name="Liu H."/>
            <person name="Zhao H."/>
            <person name="Xu D."/>
            <person name="Zhang Y."/>
        </authorList>
    </citation>
    <scope>NUCLEOTIDE SEQUENCE [LARGE SCALE GENOMIC DNA]</scope>
    <source>
        <strain evidence="2">cv. Punajuju</strain>
    </source>
</reference>
<reference evidence="1 2" key="2">
    <citation type="journal article" date="2022" name="Mol. Ecol. Resour.">
        <title>The genomes of chicory, endive, great burdock and yacon provide insights into Asteraceae paleo-polyploidization history and plant inulin production.</title>
        <authorList>
            <person name="Fan W."/>
            <person name="Wang S."/>
            <person name="Wang H."/>
            <person name="Wang A."/>
            <person name="Jiang F."/>
            <person name="Liu H."/>
            <person name="Zhao H."/>
            <person name="Xu D."/>
            <person name="Zhang Y."/>
        </authorList>
    </citation>
    <scope>NUCLEOTIDE SEQUENCE [LARGE SCALE GENOMIC DNA]</scope>
    <source>
        <strain evidence="2">cv. Punajuju</strain>
        <tissue evidence="1">Leaves</tissue>
    </source>
</reference>
<comment type="caution">
    <text evidence="1">The sequence shown here is derived from an EMBL/GenBank/DDBJ whole genome shotgun (WGS) entry which is preliminary data.</text>
</comment>
<dbReference type="Proteomes" id="UP001055811">
    <property type="component" value="Linkage Group LG06"/>
</dbReference>
<sequence>MALSAIEAMDQHDARIALESPMSIELIRIDLEKRYSNYPHDPEKLIEWSQTLVELSQFGTETTATQMVKGTLSCPGNEDYRKSLRAYATVFN</sequence>
<evidence type="ECO:0000313" key="1">
    <source>
        <dbReference type="EMBL" id="KAI3723183.1"/>
    </source>
</evidence>
<organism evidence="1 2">
    <name type="scientific">Cichorium intybus</name>
    <name type="common">Chicory</name>
    <dbReference type="NCBI Taxonomy" id="13427"/>
    <lineage>
        <taxon>Eukaryota</taxon>
        <taxon>Viridiplantae</taxon>
        <taxon>Streptophyta</taxon>
        <taxon>Embryophyta</taxon>
        <taxon>Tracheophyta</taxon>
        <taxon>Spermatophyta</taxon>
        <taxon>Magnoliopsida</taxon>
        <taxon>eudicotyledons</taxon>
        <taxon>Gunneridae</taxon>
        <taxon>Pentapetalae</taxon>
        <taxon>asterids</taxon>
        <taxon>campanulids</taxon>
        <taxon>Asterales</taxon>
        <taxon>Asteraceae</taxon>
        <taxon>Cichorioideae</taxon>
        <taxon>Cichorieae</taxon>
        <taxon>Cichoriinae</taxon>
        <taxon>Cichorium</taxon>
    </lineage>
</organism>
<keyword evidence="2" id="KW-1185">Reference proteome</keyword>
<proteinExistence type="predicted"/>
<gene>
    <name evidence="1" type="ORF">L2E82_34602</name>
</gene>
<evidence type="ECO:0000313" key="2">
    <source>
        <dbReference type="Proteomes" id="UP001055811"/>
    </source>
</evidence>
<name>A0ACB9BMF1_CICIN</name>